<dbReference type="GO" id="GO:0015740">
    <property type="term" value="P:C4-dicarboxylate transport"/>
    <property type="evidence" value="ECO:0007669"/>
    <property type="project" value="TreeGrafter"/>
</dbReference>
<dbReference type="eggNOG" id="COG3090">
    <property type="taxonomic scope" value="Bacteria"/>
</dbReference>
<keyword evidence="6 9" id="KW-1133">Transmembrane helix</keyword>
<evidence type="ECO:0000256" key="2">
    <source>
        <dbReference type="ARBA" id="ARBA00022448"/>
    </source>
</evidence>
<protein>
    <recommendedName>
        <fullName evidence="9">TRAP transporter small permease protein</fullName>
    </recommendedName>
</protein>
<dbReference type="Proteomes" id="UP000023268">
    <property type="component" value="Unassembled WGS sequence"/>
</dbReference>
<evidence type="ECO:0000256" key="3">
    <source>
        <dbReference type="ARBA" id="ARBA00022475"/>
    </source>
</evidence>
<comment type="caution">
    <text evidence="12">The sequence shown here is derived from an EMBL/GenBank/DDBJ whole genome shotgun (WGS) entry which is preliminary data.</text>
</comment>
<comment type="similarity">
    <text evidence="8 9">Belongs to the TRAP transporter small permease family.</text>
</comment>
<organism evidence="12 13">
    <name type="scientific">Hylemonella gracilis str. Niagara R</name>
    <dbReference type="NCBI Taxonomy" id="1458275"/>
    <lineage>
        <taxon>Bacteria</taxon>
        <taxon>Pseudomonadati</taxon>
        <taxon>Pseudomonadota</taxon>
        <taxon>Betaproteobacteria</taxon>
        <taxon>Burkholderiales</taxon>
        <taxon>Comamonadaceae</taxon>
        <taxon>Hylemonella</taxon>
    </lineage>
</organism>
<dbReference type="RefSeq" id="WP_035606903.1">
    <property type="nucleotide sequence ID" value="NZ_JEMG01000001.1"/>
</dbReference>
<sequence>MIEKLIDFICRGFGVLMVLCLGLMVLMVFGNVVLRYGFNSGITVSEELSRWLFVWMTFLGAVVGVIQHAHLGTDALISRLPLAGRKMCFLASHLLMLGVCWLMFDGALQQTRINMQSTSAVMEASMAWLYAPGMVFAVLAALALAHELWKFFTGQLTGSALIHVRESDDMPHGVVPGDDNTRQQRQEQA</sequence>
<keyword evidence="5 9" id="KW-0812">Transmembrane</keyword>
<evidence type="ECO:0000256" key="4">
    <source>
        <dbReference type="ARBA" id="ARBA00022519"/>
    </source>
</evidence>
<keyword evidence="7 9" id="KW-0472">Membrane</keyword>
<evidence type="ECO:0000259" key="11">
    <source>
        <dbReference type="Pfam" id="PF04290"/>
    </source>
</evidence>
<evidence type="ECO:0000256" key="7">
    <source>
        <dbReference type="ARBA" id="ARBA00023136"/>
    </source>
</evidence>
<proteinExistence type="inferred from homology"/>
<evidence type="ECO:0000256" key="1">
    <source>
        <dbReference type="ARBA" id="ARBA00004429"/>
    </source>
</evidence>
<dbReference type="OrthoDB" id="9791324at2"/>
<comment type="subcellular location">
    <subcellularLocation>
        <location evidence="1 9">Cell inner membrane</location>
        <topology evidence="1 9">Multi-pass membrane protein</topology>
    </subcellularLocation>
</comment>
<gene>
    <name evidence="12" type="ORF">AZ34_08315</name>
</gene>
<feature type="transmembrane region" description="Helical" evidence="9">
    <location>
        <begin position="124"/>
        <end position="145"/>
    </location>
</feature>
<comment type="function">
    <text evidence="9">Part of the tripartite ATP-independent periplasmic (TRAP) transport system.</text>
</comment>
<evidence type="ECO:0000313" key="12">
    <source>
        <dbReference type="EMBL" id="EYC51079.1"/>
    </source>
</evidence>
<dbReference type="GO" id="GO:0005886">
    <property type="term" value="C:plasma membrane"/>
    <property type="evidence" value="ECO:0007669"/>
    <property type="project" value="UniProtKB-SubCell"/>
</dbReference>
<dbReference type="Pfam" id="PF04290">
    <property type="entry name" value="DctQ"/>
    <property type="match status" value="1"/>
</dbReference>
<keyword evidence="3" id="KW-1003">Cell membrane</keyword>
<comment type="subunit">
    <text evidence="9">The complex comprises the extracytoplasmic solute receptor protein and the two transmembrane proteins.</text>
</comment>
<feature type="region of interest" description="Disordered" evidence="10">
    <location>
        <begin position="169"/>
        <end position="189"/>
    </location>
</feature>
<keyword evidence="4 9" id="KW-0997">Cell inner membrane</keyword>
<accession>A0A016XG84</accession>
<evidence type="ECO:0000256" key="5">
    <source>
        <dbReference type="ARBA" id="ARBA00022692"/>
    </source>
</evidence>
<dbReference type="InterPro" id="IPR007387">
    <property type="entry name" value="TRAP_DctQ"/>
</dbReference>
<evidence type="ECO:0000256" key="6">
    <source>
        <dbReference type="ARBA" id="ARBA00022989"/>
    </source>
</evidence>
<keyword evidence="2 9" id="KW-0813">Transport</keyword>
<dbReference type="InterPro" id="IPR055348">
    <property type="entry name" value="DctQ"/>
</dbReference>
<dbReference type="GO" id="GO:0022857">
    <property type="term" value="F:transmembrane transporter activity"/>
    <property type="evidence" value="ECO:0007669"/>
    <property type="project" value="UniProtKB-UniRule"/>
</dbReference>
<evidence type="ECO:0000313" key="13">
    <source>
        <dbReference type="Proteomes" id="UP000023268"/>
    </source>
</evidence>
<dbReference type="EMBL" id="JEMG01000001">
    <property type="protein sequence ID" value="EYC51079.1"/>
    <property type="molecule type" value="Genomic_DNA"/>
</dbReference>
<name>A0A016XG84_9BURK</name>
<dbReference type="PANTHER" id="PTHR35011:SF2">
    <property type="entry name" value="2,3-DIKETO-L-GULONATE TRAP TRANSPORTER SMALL PERMEASE PROTEIN YIAM"/>
    <property type="match status" value="1"/>
</dbReference>
<dbReference type="PANTHER" id="PTHR35011">
    <property type="entry name" value="2,3-DIKETO-L-GULONATE TRAP TRANSPORTER SMALL PERMEASE PROTEIN YIAM"/>
    <property type="match status" value="1"/>
</dbReference>
<feature type="transmembrane region" description="Helical" evidence="9">
    <location>
        <begin position="12"/>
        <end position="36"/>
    </location>
</feature>
<feature type="transmembrane region" description="Helical" evidence="9">
    <location>
        <begin position="48"/>
        <end position="66"/>
    </location>
</feature>
<evidence type="ECO:0000256" key="9">
    <source>
        <dbReference type="RuleBase" id="RU369079"/>
    </source>
</evidence>
<dbReference type="AlphaFoldDB" id="A0A016XG84"/>
<evidence type="ECO:0000256" key="10">
    <source>
        <dbReference type="SAM" id="MobiDB-lite"/>
    </source>
</evidence>
<feature type="domain" description="Tripartite ATP-independent periplasmic transporters DctQ component" evidence="11">
    <location>
        <begin position="24"/>
        <end position="152"/>
    </location>
</feature>
<evidence type="ECO:0000256" key="8">
    <source>
        <dbReference type="ARBA" id="ARBA00038436"/>
    </source>
</evidence>
<feature type="compositionally biased region" description="Basic and acidic residues" evidence="10">
    <location>
        <begin position="179"/>
        <end position="189"/>
    </location>
</feature>
<feature type="transmembrane region" description="Helical" evidence="9">
    <location>
        <begin position="87"/>
        <end position="104"/>
    </location>
</feature>
<reference evidence="12 13" key="1">
    <citation type="submission" date="2014-02" db="EMBL/GenBank/DDBJ databases">
        <title>Draft Genome of Hylemonella gracilis isolated from the Niagara River.</title>
        <authorList>
            <person name="Pawlowski D.R."/>
            <person name="Koudelka G.B."/>
        </authorList>
    </citation>
    <scope>NUCLEOTIDE SEQUENCE [LARGE SCALE GENOMIC DNA]</scope>
    <source>
        <strain evidence="12 13">Niagara R</strain>
    </source>
</reference>
<dbReference type="STRING" id="1458275.AZ34_08315"/>